<dbReference type="WBParaSite" id="PS1159_v2.g22441.t1">
    <property type="protein sequence ID" value="PS1159_v2.g22441.t1"/>
    <property type="gene ID" value="PS1159_v2.g22441"/>
</dbReference>
<evidence type="ECO:0000313" key="1">
    <source>
        <dbReference type="Proteomes" id="UP000887580"/>
    </source>
</evidence>
<sequence>MSFFHRLTFFPLSPKKILILSLLKKYKSDTLAALTLICRFQHSRLTVHRFVHAHRTSRPPLIAEEEEDFI</sequence>
<accession>A0AC35FZT5</accession>
<name>A0AC35FZT5_9BILA</name>
<proteinExistence type="predicted"/>
<evidence type="ECO:0000313" key="2">
    <source>
        <dbReference type="WBParaSite" id="PS1159_v2.g22441.t1"/>
    </source>
</evidence>
<organism evidence="1 2">
    <name type="scientific">Panagrolaimus sp. PS1159</name>
    <dbReference type="NCBI Taxonomy" id="55785"/>
    <lineage>
        <taxon>Eukaryota</taxon>
        <taxon>Metazoa</taxon>
        <taxon>Ecdysozoa</taxon>
        <taxon>Nematoda</taxon>
        <taxon>Chromadorea</taxon>
        <taxon>Rhabditida</taxon>
        <taxon>Tylenchina</taxon>
        <taxon>Panagrolaimomorpha</taxon>
        <taxon>Panagrolaimoidea</taxon>
        <taxon>Panagrolaimidae</taxon>
        <taxon>Panagrolaimus</taxon>
    </lineage>
</organism>
<reference evidence="2" key="1">
    <citation type="submission" date="2022-11" db="UniProtKB">
        <authorList>
            <consortium name="WormBaseParasite"/>
        </authorList>
    </citation>
    <scope>IDENTIFICATION</scope>
</reference>
<dbReference type="Proteomes" id="UP000887580">
    <property type="component" value="Unplaced"/>
</dbReference>
<protein>
    <submittedName>
        <fullName evidence="2">Uncharacterized protein</fullName>
    </submittedName>
</protein>